<reference evidence="1 2" key="1">
    <citation type="submission" date="2022-08" db="EMBL/GenBank/DDBJ databases">
        <authorList>
            <person name="Somphong A."/>
            <person name="Phongsopitanun W."/>
        </authorList>
    </citation>
    <scope>NUCLEOTIDE SEQUENCE [LARGE SCALE GENOMIC DNA]</scope>
    <source>
        <strain evidence="1 2">LP11</strain>
    </source>
</reference>
<dbReference type="Proteomes" id="UP001205612">
    <property type="component" value="Unassembled WGS sequence"/>
</dbReference>
<organism evidence="1 2">
    <name type="scientific">Streptomyces pyxinicus</name>
    <dbReference type="NCBI Taxonomy" id="2970331"/>
    <lineage>
        <taxon>Bacteria</taxon>
        <taxon>Bacillati</taxon>
        <taxon>Actinomycetota</taxon>
        <taxon>Actinomycetes</taxon>
        <taxon>Kitasatosporales</taxon>
        <taxon>Streptomycetaceae</taxon>
        <taxon>Streptomyces</taxon>
    </lineage>
</organism>
<name>A0ABT2B2L7_9ACTN</name>
<keyword evidence="2" id="KW-1185">Reference proteome</keyword>
<gene>
    <name evidence="1" type="ORF">NX794_16320</name>
</gene>
<evidence type="ECO:0000313" key="2">
    <source>
        <dbReference type="Proteomes" id="UP001205612"/>
    </source>
</evidence>
<dbReference type="RefSeq" id="WP_258779265.1">
    <property type="nucleotide sequence ID" value="NZ_JANUGP010000010.1"/>
</dbReference>
<sequence length="92" mass="10362">MGTDTSPVRITGKVQGRDIVLSGPLSKDEIRDQVWWWRDPADKPYDDSERDVITTLGGYYEVPEDFRTPEGTELVDMVHAELNPDPSGRAQS</sequence>
<accession>A0ABT2B2L7</accession>
<protein>
    <submittedName>
        <fullName evidence="1">Uncharacterized protein</fullName>
    </submittedName>
</protein>
<proteinExistence type="predicted"/>
<comment type="caution">
    <text evidence="1">The sequence shown here is derived from an EMBL/GenBank/DDBJ whole genome shotgun (WGS) entry which is preliminary data.</text>
</comment>
<evidence type="ECO:0000313" key="1">
    <source>
        <dbReference type="EMBL" id="MCS0602764.1"/>
    </source>
</evidence>
<dbReference type="EMBL" id="JANUGP010000010">
    <property type="protein sequence ID" value="MCS0602764.1"/>
    <property type="molecule type" value="Genomic_DNA"/>
</dbReference>